<dbReference type="STRING" id="521045.Kole_1277"/>
<reference evidence="1 2" key="2">
    <citation type="journal article" date="2011" name="J. Bacteriol.">
        <title>Genome Sequence of Kosmotoga olearia Strain TBF 19.5.1, a Thermophilic Bacterium with a Wide Growth Temperature Range, Isolated from the Troll B Oil Platform in the North Sea.</title>
        <authorList>
            <person name="Swithers K.S."/>
            <person name="Dipippo J.L."/>
            <person name="Bruce D.C."/>
            <person name="Detter C."/>
            <person name="Tapia R."/>
            <person name="Han S."/>
            <person name="Goodwin L.A."/>
            <person name="Han J."/>
            <person name="Woyke T."/>
            <person name="Pitluck S."/>
            <person name="Pennacchio L."/>
            <person name="Nolan M."/>
            <person name="Mikhailova N."/>
            <person name="Land M.L."/>
            <person name="Nesbo C.L."/>
            <person name="Gogarten J.P."/>
            <person name="Noll K.M."/>
        </authorList>
    </citation>
    <scope>NUCLEOTIDE SEQUENCE [LARGE SCALE GENOMIC DNA]</scope>
    <source>
        <strain evidence="2">ATCC BAA-1733 / DSM 21960 / TBF 19.5.1</strain>
    </source>
</reference>
<accession>C5CDA9</accession>
<name>C5CDA9_KOSOT</name>
<reference evidence="1 2" key="1">
    <citation type="submission" date="2009-06" db="EMBL/GenBank/DDBJ databases">
        <title>Complete sequence of Thermotogales bacterium TBF 19.5.1.</title>
        <authorList>
            <consortium name="US DOE Joint Genome Institute"/>
            <person name="Lucas S."/>
            <person name="Copeland A."/>
            <person name="Lapidus A."/>
            <person name="Glavina del Rio T."/>
            <person name="Tice H."/>
            <person name="Bruce D."/>
            <person name="Goodwin L."/>
            <person name="Pitluck S."/>
            <person name="Chertkov O."/>
            <person name="Brettin T."/>
            <person name="Detter J.C."/>
            <person name="Han C."/>
            <person name="Schmutz J."/>
            <person name="Larimer F."/>
            <person name="Land M."/>
            <person name="Hauser L."/>
            <person name="Kyrpides N."/>
            <person name="Ovchinnikova G."/>
            <person name="Noll K."/>
        </authorList>
    </citation>
    <scope>NUCLEOTIDE SEQUENCE [LARGE SCALE GENOMIC DNA]</scope>
    <source>
        <strain evidence="2">ATCC BAA-1733 / DSM 21960 / TBF 19.5.1</strain>
    </source>
</reference>
<evidence type="ECO:0000313" key="2">
    <source>
        <dbReference type="Proteomes" id="UP000002382"/>
    </source>
</evidence>
<organism evidence="1 2">
    <name type="scientific">Kosmotoga olearia (strain ATCC BAA-1733 / DSM 21960 / TBF 19.5.1)</name>
    <dbReference type="NCBI Taxonomy" id="521045"/>
    <lineage>
        <taxon>Bacteria</taxon>
        <taxon>Thermotogati</taxon>
        <taxon>Thermotogota</taxon>
        <taxon>Thermotogae</taxon>
        <taxon>Kosmotogales</taxon>
        <taxon>Kosmotogaceae</taxon>
        <taxon>Kosmotoga</taxon>
    </lineage>
</organism>
<proteinExistence type="predicted"/>
<keyword evidence="2" id="KW-1185">Reference proteome</keyword>
<sequence>MIPLDEIKRKLFEHCKAFIQEIIENRECDIRLLYDAKKNVDLMMAFHKSGILDRYDVLEATWNVARKYEPDDIRNDSERESNIVLIWEFLPLDDILSELDLLPEEFDAPANYASNNHVYFKLSFSIPERVICLSLHLPEYGPGEAG</sequence>
<dbReference type="EMBL" id="CP001634">
    <property type="protein sequence ID" value="ACR79972.1"/>
    <property type="molecule type" value="Genomic_DNA"/>
</dbReference>
<dbReference type="KEGG" id="kol:Kole_1277"/>
<dbReference type="AlphaFoldDB" id="C5CDA9"/>
<gene>
    <name evidence="1" type="ordered locus">Kole_1277</name>
</gene>
<dbReference type="HOGENOM" id="CLU_1774981_0_0_0"/>
<evidence type="ECO:0000313" key="1">
    <source>
        <dbReference type="EMBL" id="ACR79972.1"/>
    </source>
</evidence>
<protein>
    <submittedName>
        <fullName evidence="1">Uncharacterized protein</fullName>
    </submittedName>
</protein>
<dbReference type="Proteomes" id="UP000002382">
    <property type="component" value="Chromosome"/>
</dbReference>